<evidence type="ECO:0000256" key="1">
    <source>
        <dbReference type="ARBA" id="ARBA00022729"/>
    </source>
</evidence>
<name>R0NX38_STRMT</name>
<keyword evidence="1" id="KW-0732">Signal</keyword>
<proteinExistence type="predicted"/>
<dbReference type="EMBL" id="AQTU01000044">
    <property type="protein sequence ID" value="EOB30940.1"/>
    <property type="molecule type" value="Genomic_DNA"/>
</dbReference>
<feature type="domain" description="YSIRK Gram-positive signal peptide" evidence="3">
    <location>
        <begin position="9"/>
        <end position="34"/>
    </location>
</feature>
<keyword evidence="2" id="KW-1133">Transmembrane helix</keyword>
<dbReference type="InterPro" id="IPR005877">
    <property type="entry name" value="YSIRK_signal_dom"/>
</dbReference>
<keyword evidence="2" id="KW-0472">Membrane</keyword>
<comment type="caution">
    <text evidence="4">The sequence shown here is derived from an EMBL/GenBank/DDBJ whole genome shotgun (WGS) entry which is preliminary data.</text>
</comment>
<evidence type="ECO:0000313" key="5">
    <source>
        <dbReference type="Proteomes" id="UP000013315"/>
    </source>
</evidence>
<protein>
    <submittedName>
        <fullName evidence="4">Surface-anchored pullulanase</fullName>
    </submittedName>
</protein>
<dbReference type="Pfam" id="PF04650">
    <property type="entry name" value="YSIRK_signal"/>
    <property type="match status" value="1"/>
</dbReference>
<reference evidence="4 5" key="1">
    <citation type="submission" date="2013-04" db="EMBL/GenBank/DDBJ databases">
        <authorList>
            <person name="Ikryannikova L.N."/>
            <person name="Ilina E.N."/>
            <person name="Kostryukova E.S."/>
            <person name="Semashko T.A."/>
            <person name="Karpova I.Y.U."/>
            <person name="Larin A.K."/>
            <person name="Ischenko D.S."/>
            <person name="Alekseev D.G."/>
            <person name="Klimova E.A."/>
            <person name="Filimonova A.V."/>
            <person name="Savinova T.A."/>
            <person name="Filimonova O.Y.U."/>
            <person name="Dubovickaya V.A."/>
            <person name="Sidorenko S.V."/>
            <person name="Govorun V.M."/>
        </authorList>
    </citation>
    <scope>NUCLEOTIDE SEQUENCE [LARGE SCALE GENOMIC DNA]</scope>
    <source>
        <strain evidence="4 5">13/39</strain>
    </source>
</reference>
<dbReference type="AlphaFoldDB" id="R0NX38"/>
<gene>
    <name evidence="4" type="ORF">D065_09997</name>
</gene>
<dbReference type="Proteomes" id="UP000013315">
    <property type="component" value="Unassembled WGS sequence"/>
</dbReference>
<keyword evidence="2" id="KW-0812">Transmembrane</keyword>
<organism evidence="4 5">
    <name type="scientific">Streptococcus mitis 13/39</name>
    <dbReference type="NCBI Taxonomy" id="1239793"/>
    <lineage>
        <taxon>Bacteria</taxon>
        <taxon>Bacillati</taxon>
        <taxon>Bacillota</taxon>
        <taxon>Bacilli</taxon>
        <taxon>Lactobacillales</taxon>
        <taxon>Streptococcaceae</taxon>
        <taxon>Streptococcus</taxon>
        <taxon>Streptococcus mitis group</taxon>
    </lineage>
</organism>
<accession>R0NX38</accession>
<dbReference type="NCBIfam" id="TIGR01168">
    <property type="entry name" value="YSIRK_signal"/>
    <property type="match status" value="1"/>
</dbReference>
<sequence length="89" mass="9956">MRKTPSHTEKKMVYSIRSLKNGTGSVLIGASLVLLAMLHQLSQPTKILQALTNLATEIQPPLLSLLLIQQLALVRRKVIFLRLKMQTLP</sequence>
<evidence type="ECO:0000259" key="3">
    <source>
        <dbReference type="Pfam" id="PF04650"/>
    </source>
</evidence>
<evidence type="ECO:0000313" key="4">
    <source>
        <dbReference type="EMBL" id="EOB30940.1"/>
    </source>
</evidence>
<evidence type="ECO:0000256" key="2">
    <source>
        <dbReference type="SAM" id="Phobius"/>
    </source>
</evidence>
<feature type="transmembrane region" description="Helical" evidence="2">
    <location>
        <begin position="21"/>
        <end position="38"/>
    </location>
</feature>